<reference evidence="2 3" key="1">
    <citation type="submission" date="2024-08" db="EMBL/GenBank/DDBJ databases">
        <authorList>
            <person name="Lu H."/>
        </authorList>
    </citation>
    <scope>NUCLEOTIDE SEQUENCE [LARGE SCALE GENOMIC DNA]</scope>
    <source>
        <strain evidence="2 3">LYH14W</strain>
    </source>
</reference>
<name>A0ABW7FAC4_9BURK</name>
<dbReference type="RefSeq" id="WP_394484424.1">
    <property type="nucleotide sequence ID" value="NZ_JBIGHV010000013.1"/>
</dbReference>
<gene>
    <name evidence="2" type="ORF">ACG00Y_26965</name>
</gene>
<dbReference type="Proteomes" id="UP001606210">
    <property type="component" value="Unassembled WGS sequence"/>
</dbReference>
<dbReference type="EMBL" id="JBIGHV010000013">
    <property type="protein sequence ID" value="MFG6433577.1"/>
    <property type="molecule type" value="Genomic_DNA"/>
</dbReference>
<comment type="caution">
    <text evidence="2">The sequence shown here is derived from an EMBL/GenBank/DDBJ whole genome shotgun (WGS) entry which is preliminary data.</text>
</comment>
<evidence type="ECO:0000313" key="3">
    <source>
        <dbReference type="Proteomes" id="UP001606210"/>
    </source>
</evidence>
<proteinExistence type="predicted"/>
<protein>
    <recommendedName>
        <fullName evidence="4">SPOR domain-containing protein</fullName>
    </recommendedName>
</protein>
<evidence type="ECO:0000256" key="1">
    <source>
        <dbReference type="SAM" id="Phobius"/>
    </source>
</evidence>
<accession>A0ABW7FAC4</accession>
<keyword evidence="1" id="KW-1133">Transmembrane helix</keyword>
<evidence type="ECO:0008006" key="4">
    <source>
        <dbReference type="Google" id="ProtNLM"/>
    </source>
</evidence>
<keyword evidence="1" id="KW-0812">Transmembrane</keyword>
<organism evidence="2 3">
    <name type="scientific">Pelomonas parva</name>
    <dbReference type="NCBI Taxonomy" id="3299032"/>
    <lineage>
        <taxon>Bacteria</taxon>
        <taxon>Pseudomonadati</taxon>
        <taxon>Pseudomonadota</taxon>
        <taxon>Betaproteobacteria</taxon>
        <taxon>Burkholderiales</taxon>
        <taxon>Sphaerotilaceae</taxon>
        <taxon>Roseateles</taxon>
    </lineage>
</organism>
<keyword evidence="3" id="KW-1185">Reference proteome</keyword>
<evidence type="ECO:0000313" key="2">
    <source>
        <dbReference type="EMBL" id="MFG6433577.1"/>
    </source>
</evidence>
<keyword evidence="1" id="KW-0472">Membrane</keyword>
<feature type="transmembrane region" description="Helical" evidence="1">
    <location>
        <begin position="104"/>
        <end position="125"/>
    </location>
</feature>
<sequence length="218" mass="23548">MNTSQTDDRGEDAQAEAFFEALAGRGKSHDGAAVLRATILAESQALRSAHAASPHAASRDAQTFALLLKDGVFAEPRAARAAVPPRATLSKAARWRERMDRLFAIRWFSPAIATFAAVACLFVIMPGQPSDPANPDEVLRGGAQDTMVVADPEAFAQSVLTELRAAGADARLLQINDRSWMLSVTVPPDRTEAATAVLQRKGWRDIARFPVDLTITQR</sequence>